<dbReference type="Pfam" id="PF02397">
    <property type="entry name" value="Bac_transf"/>
    <property type="match status" value="1"/>
</dbReference>
<protein>
    <recommendedName>
        <fullName evidence="3">Bacterial sugar transferase domain-containing protein</fullName>
    </recommendedName>
</protein>
<evidence type="ECO:0000313" key="7">
    <source>
        <dbReference type="Proteomes" id="UP000480929"/>
    </source>
</evidence>
<evidence type="ECO:0000313" key="5">
    <source>
        <dbReference type="EMBL" id="MSC33127.1"/>
    </source>
</evidence>
<reference evidence="6 7" key="1">
    <citation type="journal article" date="2019" name="Nat. Med.">
        <title>A library of human gut bacterial isolates paired with longitudinal multiomics data enables mechanistic microbiome research.</title>
        <authorList>
            <person name="Poyet M."/>
            <person name="Groussin M."/>
            <person name="Gibbons S.M."/>
            <person name="Avila-Pacheco J."/>
            <person name="Jiang X."/>
            <person name="Kearney S.M."/>
            <person name="Perrotta A.R."/>
            <person name="Berdy B."/>
            <person name="Zhao S."/>
            <person name="Lieberman T.D."/>
            <person name="Swanson P.K."/>
            <person name="Smith M."/>
            <person name="Roesemann S."/>
            <person name="Alexander J.E."/>
            <person name="Rich S.A."/>
            <person name="Livny J."/>
            <person name="Vlamakis H."/>
            <person name="Clish C."/>
            <person name="Bullock K."/>
            <person name="Deik A."/>
            <person name="Scott J."/>
            <person name="Pierce K.A."/>
            <person name="Xavier R.J."/>
            <person name="Alm E.J."/>
        </authorList>
    </citation>
    <scope>NUCLEOTIDE SEQUENCE [LARGE SCALE GENOMIC DNA]</scope>
    <source>
        <strain evidence="4 6">BIOML-A4</strain>
        <strain evidence="5 7">BIOML-A5</strain>
    </source>
</reference>
<keyword evidence="2" id="KW-1133">Transmembrane helix</keyword>
<keyword evidence="7" id="KW-1185">Reference proteome</keyword>
<dbReference type="Proteomes" id="UP000480929">
    <property type="component" value="Unassembled WGS sequence"/>
</dbReference>
<dbReference type="EMBL" id="WKPJ01000011">
    <property type="protein sequence ID" value="MSA89449.1"/>
    <property type="molecule type" value="Genomic_DNA"/>
</dbReference>
<feature type="domain" description="Bacterial sugar transferase" evidence="3">
    <location>
        <begin position="28"/>
        <end position="220"/>
    </location>
</feature>
<keyword evidence="2" id="KW-0812">Transmembrane</keyword>
<dbReference type="PANTHER" id="PTHR30576">
    <property type="entry name" value="COLANIC BIOSYNTHESIS UDP-GLUCOSE LIPID CARRIER TRANSFERASE"/>
    <property type="match status" value="1"/>
</dbReference>
<dbReference type="OrthoDB" id="9808602at2"/>
<comment type="similarity">
    <text evidence="1">Belongs to the bacterial sugar transferase family.</text>
</comment>
<dbReference type="AlphaFoldDB" id="A0A6N7S6Q4"/>
<gene>
    <name evidence="5" type="ORF">GKD88_08325</name>
    <name evidence="4" type="ORF">GKE08_08920</name>
</gene>
<dbReference type="InterPro" id="IPR003362">
    <property type="entry name" value="Bact_transf"/>
</dbReference>
<accession>A0A6N7S6Q4</accession>
<proteinExistence type="inferred from homology"/>
<evidence type="ECO:0000256" key="1">
    <source>
        <dbReference type="ARBA" id="ARBA00006464"/>
    </source>
</evidence>
<keyword evidence="2" id="KW-0472">Membrane</keyword>
<evidence type="ECO:0000313" key="4">
    <source>
        <dbReference type="EMBL" id="MSA89449.1"/>
    </source>
</evidence>
<dbReference type="RefSeq" id="WP_154238729.1">
    <property type="nucleotide sequence ID" value="NZ_CAUFAO010000017.1"/>
</dbReference>
<evidence type="ECO:0000259" key="3">
    <source>
        <dbReference type="Pfam" id="PF02397"/>
    </source>
</evidence>
<dbReference type="PANTHER" id="PTHR30576:SF10">
    <property type="entry name" value="SLL5057 PROTEIN"/>
    <property type="match status" value="1"/>
</dbReference>
<dbReference type="EMBL" id="WKPI01000012">
    <property type="protein sequence ID" value="MSC33127.1"/>
    <property type="molecule type" value="Genomic_DNA"/>
</dbReference>
<evidence type="ECO:0000256" key="2">
    <source>
        <dbReference type="SAM" id="Phobius"/>
    </source>
</evidence>
<evidence type="ECO:0000313" key="6">
    <source>
        <dbReference type="Proteomes" id="UP000433575"/>
    </source>
</evidence>
<sequence length="226" mass="26364">MTKGESIELKSRISDFSSFKQVVGKGIKRIVDILAGIVGCLLLIPLYFYVRHKNHQQGDYDPIFFKQARIGKDGKSFEMIKFRSMIPNAEAVLEQLMTTDPKIREEYTIHKKLRHDPRITQAGEFLRKTSLDEFPQLINVLKGEMTLIGPRPYLPREKEDMGDYYNQIIQVKPGLGGLWQVRGRSDLSFEDRCELDKEYVENWHLMWDFKILLKTLQIVLLRKGAM</sequence>
<name>A0A6N7S6Q4_9FIRM</name>
<dbReference type="GO" id="GO:0016780">
    <property type="term" value="F:phosphotransferase activity, for other substituted phosphate groups"/>
    <property type="evidence" value="ECO:0007669"/>
    <property type="project" value="TreeGrafter"/>
</dbReference>
<comment type="caution">
    <text evidence="4">The sequence shown here is derived from an EMBL/GenBank/DDBJ whole genome shotgun (WGS) entry which is preliminary data.</text>
</comment>
<feature type="transmembrane region" description="Helical" evidence="2">
    <location>
        <begin position="30"/>
        <end position="50"/>
    </location>
</feature>
<organism evidence="4 6">
    <name type="scientific">Holdemania massiliensis</name>
    <dbReference type="NCBI Taxonomy" id="1468449"/>
    <lineage>
        <taxon>Bacteria</taxon>
        <taxon>Bacillati</taxon>
        <taxon>Bacillota</taxon>
        <taxon>Erysipelotrichia</taxon>
        <taxon>Erysipelotrichales</taxon>
        <taxon>Erysipelotrichaceae</taxon>
        <taxon>Holdemania</taxon>
    </lineage>
</organism>
<dbReference type="Proteomes" id="UP000433575">
    <property type="component" value="Unassembled WGS sequence"/>
</dbReference>